<name>A0A9W9VGX1_9EURO</name>
<evidence type="ECO:0000256" key="1">
    <source>
        <dbReference type="SAM" id="SignalP"/>
    </source>
</evidence>
<evidence type="ECO:0008006" key="4">
    <source>
        <dbReference type="Google" id="ProtNLM"/>
    </source>
</evidence>
<dbReference type="RefSeq" id="XP_056482831.1">
    <property type="nucleotide sequence ID" value="XM_056636801.1"/>
</dbReference>
<reference evidence="2" key="1">
    <citation type="submission" date="2022-12" db="EMBL/GenBank/DDBJ databases">
        <authorList>
            <person name="Petersen C."/>
        </authorList>
    </citation>
    <scope>NUCLEOTIDE SEQUENCE</scope>
    <source>
        <strain evidence="2">IBT 29677</strain>
    </source>
</reference>
<dbReference type="AlphaFoldDB" id="A0A9W9VGX1"/>
<dbReference type="OrthoDB" id="1001765at2759"/>
<evidence type="ECO:0000313" key="2">
    <source>
        <dbReference type="EMBL" id="KAJ5379045.1"/>
    </source>
</evidence>
<dbReference type="EMBL" id="JAPZBU010000011">
    <property type="protein sequence ID" value="KAJ5379045.1"/>
    <property type="molecule type" value="Genomic_DNA"/>
</dbReference>
<feature type="signal peptide" evidence="1">
    <location>
        <begin position="1"/>
        <end position="19"/>
    </location>
</feature>
<keyword evidence="3" id="KW-1185">Reference proteome</keyword>
<reference evidence="2" key="2">
    <citation type="journal article" date="2023" name="IMA Fungus">
        <title>Comparative genomic study of the Penicillium genus elucidates a diverse pangenome and 15 lateral gene transfer events.</title>
        <authorList>
            <person name="Petersen C."/>
            <person name="Sorensen T."/>
            <person name="Nielsen M.R."/>
            <person name="Sondergaard T.E."/>
            <person name="Sorensen J.L."/>
            <person name="Fitzpatrick D.A."/>
            <person name="Frisvad J.C."/>
            <person name="Nielsen K.L."/>
        </authorList>
    </citation>
    <scope>NUCLEOTIDE SEQUENCE</scope>
    <source>
        <strain evidence="2">IBT 29677</strain>
    </source>
</reference>
<sequence>MYFSIISVAFMAAVLPAIAFPATSKTSPLKDAEKAVPGESPLFGTYMGKKTPLASNYTKVFPKTGSGPAGADDLLFQNLLAAEWIIYSFYQQAVEAFNTSSFTDLGYPNTTYQRIVEMRDNEAGHVRIFQDQISDNSVTPGPCKYGFSTTQLEPLLWLSLQTYLETASMAYLTGLVLDASLTVSKSALLAIGTVESRHNTWSLIDVWNTGPFSGPSDTTYPYPNQILDATNAFVIPGSCPSENPVYPNPTQNLPQMGFVNKTGTTGHPGSKISFRYTDKNNKPHWNATENYYAVFFHGLNNISVPYDPKKNSVTIPKAFDLDAGLIIVSIANKPHAPTEDSVVAGPLILLEQPELLTMDSPTFAE</sequence>
<keyword evidence="1" id="KW-0732">Signal</keyword>
<accession>A0A9W9VGX1</accession>
<dbReference type="Pfam" id="PF13668">
    <property type="entry name" value="Ferritin_2"/>
    <property type="match status" value="1"/>
</dbReference>
<proteinExistence type="predicted"/>
<protein>
    <recommendedName>
        <fullName evidence="4">Stress response protein rds1p</fullName>
    </recommendedName>
</protein>
<evidence type="ECO:0000313" key="3">
    <source>
        <dbReference type="Proteomes" id="UP001147747"/>
    </source>
</evidence>
<organism evidence="2 3">
    <name type="scientific">Penicillium cosmopolitanum</name>
    <dbReference type="NCBI Taxonomy" id="1131564"/>
    <lineage>
        <taxon>Eukaryota</taxon>
        <taxon>Fungi</taxon>
        <taxon>Dikarya</taxon>
        <taxon>Ascomycota</taxon>
        <taxon>Pezizomycotina</taxon>
        <taxon>Eurotiomycetes</taxon>
        <taxon>Eurotiomycetidae</taxon>
        <taxon>Eurotiales</taxon>
        <taxon>Aspergillaceae</taxon>
        <taxon>Penicillium</taxon>
    </lineage>
</organism>
<feature type="chain" id="PRO_5040830030" description="Stress response protein rds1p" evidence="1">
    <location>
        <begin position="20"/>
        <end position="365"/>
    </location>
</feature>
<gene>
    <name evidence="2" type="ORF">N7509_012164</name>
</gene>
<comment type="caution">
    <text evidence="2">The sequence shown here is derived from an EMBL/GenBank/DDBJ whole genome shotgun (WGS) entry which is preliminary data.</text>
</comment>
<dbReference type="Proteomes" id="UP001147747">
    <property type="component" value="Unassembled WGS sequence"/>
</dbReference>
<dbReference type="GeneID" id="81375781"/>